<evidence type="ECO:0000259" key="11">
    <source>
        <dbReference type="Pfam" id="PF01694"/>
    </source>
</evidence>
<dbReference type="WBParaSite" id="Gr19_v10_g12586.t1">
    <property type="protein sequence ID" value="Gr19_v10_g12586.t1"/>
    <property type="gene ID" value="Gr19_v10_g12586"/>
</dbReference>
<evidence type="ECO:0000256" key="1">
    <source>
        <dbReference type="ARBA" id="ARBA00000156"/>
    </source>
</evidence>
<dbReference type="GO" id="GO:0004252">
    <property type="term" value="F:serine-type endopeptidase activity"/>
    <property type="evidence" value="ECO:0007669"/>
    <property type="project" value="InterPro"/>
</dbReference>
<comment type="catalytic activity">
    <reaction evidence="1">
        <text>Cleaves type-1 transmembrane domains using a catalytic dyad composed of serine and histidine that are contributed by different transmembrane domains.</text>
        <dbReference type="EC" id="3.4.21.105"/>
    </reaction>
</comment>
<name>A0A914GZC3_GLORO</name>
<feature type="transmembrane region" description="Helical" evidence="10">
    <location>
        <begin position="251"/>
        <end position="268"/>
    </location>
</feature>
<dbReference type="InterPro" id="IPR050925">
    <property type="entry name" value="Rhomboid_protease_S54"/>
</dbReference>
<sequence length="447" mass="50063">MGVVHENRQMFLARPLLKGVMLCRPSVPLCHAFTSSARHFCLFGRRLSRSELKESFREQLQNALSKNREVKETPRADSIPPRPLGQVLIRGGCFYFMTGTLLFTAAIFYDHKTAQYTFQWVANKVGHLVTGKLQLNALELREAAIKLIWALIGANVAVFLLWLVPTLKPAMCRYFSNSVASKSLCLPMFLSMFSHQNPLHLFLNMYVFKSFAIAVIGLLGPAQFMAMFLTGGLFSGLLSLCHRAFMASAVPSLGANGAICAVIGYYCVKFPDKPLHIIILPMFPFSAKYGLYVLLAFETVCLLRILPGHAGQIGGLLFGMYYAHYGQVGYLKAVWMRFVALQTQLDSATMNVNGGNKSEEGDNSDSGGWTTPRHQQQNIAFKALHQQHNAQLEQQKATDKKHQGWAKTMAEQKEAGKDRIRRNREARERRKAAKSESVEEVIGDDDY</sequence>
<dbReference type="Pfam" id="PF01694">
    <property type="entry name" value="Rhomboid"/>
    <property type="match status" value="1"/>
</dbReference>
<feature type="transmembrane region" description="Helical" evidence="10">
    <location>
        <begin position="313"/>
        <end position="331"/>
    </location>
</feature>
<dbReference type="PANTHER" id="PTHR43731">
    <property type="entry name" value="RHOMBOID PROTEASE"/>
    <property type="match status" value="1"/>
</dbReference>
<feature type="region of interest" description="Disordered" evidence="9">
    <location>
        <begin position="390"/>
        <end position="447"/>
    </location>
</feature>
<comment type="subcellular location">
    <subcellularLocation>
        <location evidence="2">Membrane</location>
        <topology evidence="2">Multi-pass membrane protein</topology>
    </subcellularLocation>
</comment>
<evidence type="ECO:0000313" key="12">
    <source>
        <dbReference type="Proteomes" id="UP000887572"/>
    </source>
</evidence>
<dbReference type="InterPro" id="IPR022764">
    <property type="entry name" value="Peptidase_S54_rhomboid_dom"/>
</dbReference>
<evidence type="ECO:0000313" key="13">
    <source>
        <dbReference type="WBParaSite" id="Gr19_v10_g12586.t1"/>
    </source>
</evidence>
<keyword evidence="6" id="KW-0378">Hydrolase</keyword>
<evidence type="ECO:0000256" key="4">
    <source>
        <dbReference type="ARBA" id="ARBA00013039"/>
    </source>
</evidence>
<keyword evidence="5 10" id="KW-0812">Transmembrane</keyword>
<organism evidence="12 13">
    <name type="scientific">Globodera rostochiensis</name>
    <name type="common">Golden nematode worm</name>
    <name type="synonym">Heterodera rostochiensis</name>
    <dbReference type="NCBI Taxonomy" id="31243"/>
    <lineage>
        <taxon>Eukaryota</taxon>
        <taxon>Metazoa</taxon>
        <taxon>Ecdysozoa</taxon>
        <taxon>Nematoda</taxon>
        <taxon>Chromadorea</taxon>
        <taxon>Rhabditida</taxon>
        <taxon>Tylenchina</taxon>
        <taxon>Tylenchomorpha</taxon>
        <taxon>Tylenchoidea</taxon>
        <taxon>Heteroderidae</taxon>
        <taxon>Heteroderinae</taxon>
        <taxon>Globodera</taxon>
    </lineage>
</organism>
<feature type="transmembrane region" description="Helical" evidence="10">
    <location>
        <begin position="87"/>
        <end position="109"/>
    </location>
</feature>
<dbReference type="EC" id="3.4.21.105" evidence="4"/>
<comment type="similarity">
    <text evidence="3">Belongs to the peptidase S54 family.</text>
</comment>
<proteinExistence type="inferred from homology"/>
<evidence type="ECO:0000256" key="7">
    <source>
        <dbReference type="ARBA" id="ARBA00022989"/>
    </source>
</evidence>
<evidence type="ECO:0000256" key="6">
    <source>
        <dbReference type="ARBA" id="ARBA00022801"/>
    </source>
</evidence>
<dbReference type="GO" id="GO:0016020">
    <property type="term" value="C:membrane"/>
    <property type="evidence" value="ECO:0007669"/>
    <property type="project" value="UniProtKB-SubCell"/>
</dbReference>
<feature type="compositionally biased region" description="Acidic residues" evidence="9">
    <location>
        <begin position="438"/>
        <end position="447"/>
    </location>
</feature>
<reference evidence="13" key="1">
    <citation type="submission" date="2022-11" db="UniProtKB">
        <authorList>
            <consortium name="WormBaseParasite"/>
        </authorList>
    </citation>
    <scope>IDENTIFICATION</scope>
</reference>
<keyword evidence="8 10" id="KW-0472">Membrane</keyword>
<dbReference type="AlphaFoldDB" id="A0A914GZC3"/>
<evidence type="ECO:0000256" key="3">
    <source>
        <dbReference type="ARBA" id="ARBA00009045"/>
    </source>
</evidence>
<evidence type="ECO:0000256" key="5">
    <source>
        <dbReference type="ARBA" id="ARBA00022692"/>
    </source>
</evidence>
<feature type="region of interest" description="Disordered" evidence="9">
    <location>
        <begin position="350"/>
        <end position="372"/>
    </location>
</feature>
<protein>
    <recommendedName>
        <fullName evidence="4">rhomboid protease</fullName>
        <ecNumber evidence="4">3.4.21.105</ecNumber>
    </recommendedName>
</protein>
<evidence type="ECO:0000256" key="2">
    <source>
        <dbReference type="ARBA" id="ARBA00004141"/>
    </source>
</evidence>
<evidence type="ECO:0000256" key="8">
    <source>
        <dbReference type="ARBA" id="ARBA00023136"/>
    </source>
</evidence>
<dbReference type="InterPro" id="IPR035952">
    <property type="entry name" value="Rhomboid-like_sf"/>
</dbReference>
<keyword evidence="12" id="KW-1185">Reference proteome</keyword>
<dbReference type="Gene3D" id="1.20.1540.10">
    <property type="entry name" value="Rhomboid-like"/>
    <property type="match status" value="1"/>
</dbReference>
<evidence type="ECO:0000256" key="10">
    <source>
        <dbReference type="SAM" id="Phobius"/>
    </source>
</evidence>
<dbReference type="GO" id="GO:0006465">
    <property type="term" value="P:signal peptide processing"/>
    <property type="evidence" value="ECO:0007669"/>
    <property type="project" value="TreeGrafter"/>
</dbReference>
<accession>A0A914GZC3</accession>
<dbReference type="PANTHER" id="PTHR43731:SF14">
    <property type="entry name" value="PRESENILIN-ASSOCIATED RHOMBOID-LIKE PROTEIN, MITOCHONDRIAL"/>
    <property type="match status" value="1"/>
</dbReference>
<feature type="compositionally biased region" description="Basic and acidic residues" evidence="9">
    <location>
        <begin position="410"/>
        <end position="437"/>
    </location>
</feature>
<dbReference type="SUPFAM" id="SSF144091">
    <property type="entry name" value="Rhomboid-like"/>
    <property type="match status" value="1"/>
</dbReference>
<evidence type="ECO:0000256" key="9">
    <source>
        <dbReference type="SAM" id="MobiDB-lite"/>
    </source>
</evidence>
<keyword evidence="7 10" id="KW-1133">Transmembrane helix</keyword>
<dbReference type="Proteomes" id="UP000887572">
    <property type="component" value="Unplaced"/>
</dbReference>
<feature type="transmembrane region" description="Helical" evidence="10">
    <location>
        <begin position="143"/>
        <end position="162"/>
    </location>
</feature>
<feature type="domain" description="Peptidase S54 rhomboid" evidence="11">
    <location>
        <begin position="188"/>
        <end position="324"/>
    </location>
</feature>